<dbReference type="PANTHER" id="PTHR30151:SF7">
    <property type="entry name" value="NITRATE IMPORT PERMEASE PROTEIN NRTB"/>
    <property type="match status" value="1"/>
</dbReference>
<sequence length="296" mass="32293">MADTVTVTPPDEQTSGRMVRREASATPERAAVRRRRRRLVEIVLGFGAPVALFVVWQVAATSGAVNPLFFPPPTEVWKAALQLVESGELFDHLWASLTRVLIGCAMGVVSGVAAGIALGASRWVRATLEPLLSALYTVPKLAIFPLLLLIFGLTDTALNVAIGMTVFFFMWVSTMAAFLAVSPGHREVAQSFQAGPWQTFRHILLPAALPQMFIGLRMSVSVAVLMMVGVEFTQANKGIGYLIWYSWTLFQAPKMYVGIVAVALMGLLLSNVVKWVSLLVLPWARVEIEGGDRNLL</sequence>
<evidence type="ECO:0000256" key="4">
    <source>
        <dbReference type="ARBA" id="ARBA00022692"/>
    </source>
</evidence>
<feature type="transmembrane region" description="Helical" evidence="7">
    <location>
        <begin position="39"/>
        <end position="59"/>
    </location>
</feature>
<dbReference type="Pfam" id="PF00528">
    <property type="entry name" value="BPD_transp_1"/>
    <property type="match status" value="1"/>
</dbReference>
<dbReference type="Proteomes" id="UP000642070">
    <property type="component" value="Unassembled WGS sequence"/>
</dbReference>
<evidence type="ECO:0000256" key="7">
    <source>
        <dbReference type="RuleBase" id="RU363032"/>
    </source>
</evidence>
<keyword evidence="2 7" id="KW-0813">Transport</keyword>
<organism evidence="10 11">
    <name type="scientific">Dactylosporangium sucinum</name>
    <dbReference type="NCBI Taxonomy" id="1424081"/>
    <lineage>
        <taxon>Bacteria</taxon>
        <taxon>Bacillati</taxon>
        <taxon>Actinomycetota</taxon>
        <taxon>Actinomycetes</taxon>
        <taxon>Micromonosporales</taxon>
        <taxon>Micromonosporaceae</taxon>
        <taxon>Dactylosporangium</taxon>
    </lineage>
</organism>
<reference evidence="10" key="2">
    <citation type="submission" date="2020-09" db="EMBL/GenBank/DDBJ databases">
        <authorList>
            <person name="Sun Q."/>
            <person name="Ohkuma M."/>
        </authorList>
    </citation>
    <scope>NUCLEOTIDE SEQUENCE</scope>
    <source>
        <strain evidence="10">JCM 19831</strain>
    </source>
</reference>
<evidence type="ECO:0000256" key="8">
    <source>
        <dbReference type="SAM" id="MobiDB-lite"/>
    </source>
</evidence>
<dbReference type="InterPro" id="IPR035906">
    <property type="entry name" value="MetI-like_sf"/>
</dbReference>
<reference evidence="10" key="1">
    <citation type="journal article" date="2014" name="Int. J. Syst. Evol. Microbiol.">
        <title>Complete genome sequence of Corynebacterium casei LMG S-19264T (=DSM 44701T), isolated from a smear-ripened cheese.</title>
        <authorList>
            <consortium name="US DOE Joint Genome Institute (JGI-PGF)"/>
            <person name="Walter F."/>
            <person name="Albersmeier A."/>
            <person name="Kalinowski J."/>
            <person name="Ruckert C."/>
        </authorList>
    </citation>
    <scope>NUCLEOTIDE SEQUENCE</scope>
    <source>
        <strain evidence="10">JCM 19831</strain>
    </source>
</reference>
<proteinExistence type="inferred from homology"/>
<feature type="transmembrane region" description="Helical" evidence="7">
    <location>
        <begin position="100"/>
        <end position="119"/>
    </location>
</feature>
<keyword evidence="6 7" id="KW-0472">Membrane</keyword>
<dbReference type="PANTHER" id="PTHR30151">
    <property type="entry name" value="ALKANE SULFONATE ABC TRANSPORTER-RELATED, MEMBRANE SUBUNIT"/>
    <property type="match status" value="1"/>
</dbReference>
<evidence type="ECO:0000256" key="1">
    <source>
        <dbReference type="ARBA" id="ARBA00004651"/>
    </source>
</evidence>
<feature type="compositionally biased region" description="Polar residues" evidence="8">
    <location>
        <begin position="1"/>
        <end position="16"/>
    </location>
</feature>
<dbReference type="InterPro" id="IPR000515">
    <property type="entry name" value="MetI-like"/>
</dbReference>
<keyword evidence="4 7" id="KW-0812">Transmembrane</keyword>
<dbReference type="PROSITE" id="PS50928">
    <property type="entry name" value="ABC_TM1"/>
    <property type="match status" value="1"/>
</dbReference>
<keyword evidence="3" id="KW-1003">Cell membrane</keyword>
<dbReference type="GO" id="GO:0005886">
    <property type="term" value="C:plasma membrane"/>
    <property type="evidence" value="ECO:0007669"/>
    <property type="project" value="UniProtKB-SubCell"/>
</dbReference>
<dbReference type="GO" id="GO:0055085">
    <property type="term" value="P:transmembrane transport"/>
    <property type="evidence" value="ECO:0007669"/>
    <property type="project" value="InterPro"/>
</dbReference>
<keyword evidence="11" id="KW-1185">Reference proteome</keyword>
<evidence type="ECO:0000313" key="11">
    <source>
        <dbReference type="Proteomes" id="UP000642070"/>
    </source>
</evidence>
<dbReference type="SUPFAM" id="SSF161098">
    <property type="entry name" value="MetI-like"/>
    <property type="match status" value="1"/>
</dbReference>
<feature type="transmembrane region" description="Helical" evidence="7">
    <location>
        <begin position="160"/>
        <end position="182"/>
    </location>
</feature>
<evidence type="ECO:0000256" key="3">
    <source>
        <dbReference type="ARBA" id="ARBA00022475"/>
    </source>
</evidence>
<name>A0A917U1R0_9ACTN</name>
<evidence type="ECO:0000256" key="5">
    <source>
        <dbReference type="ARBA" id="ARBA00022989"/>
    </source>
</evidence>
<dbReference type="AlphaFoldDB" id="A0A917U1R0"/>
<dbReference type="CDD" id="cd06261">
    <property type="entry name" value="TM_PBP2"/>
    <property type="match status" value="1"/>
</dbReference>
<dbReference type="RefSeq" id="WP_190252865.1">
    <property type="nucleotide sequence ID" value="NZ_BMPI01000029.1"/>
</dbReference>
<comment type="caution">
    <text evidence="10">The sequence shown here is derived from an EMBL/GenBank/DDBJ whole genome shotgun (WGS) entry which is preliminary data.</text>
</comment>
<feature type="domain" description="ABC transmembrane type-1" evidence="9">
    <location>
        <begin position="93"/>
        <end position="277"/>
    </location>
</feature>
<gene>
    <name evidence="10" type="ORF">GCM10007977_055230</name>
</gene>
<evidence type="ECO:0000313" key="10">
    <source>
        <dbReference type="EMBL" id="GGM46452.1"/>
    </source>
</evidence>
<accession>A0A917U1R0</accession>
<dbReference type="Gene3D" id="1.10.3720.10">
    <property type="entry name" value="MetI-like"/>
    <property type="match status" value="1"/>
</dbReference>
<feature type="region of interest" description="Disordered" evidence="8">
    <location>
        <begin position="1"/>
        <end position="26"/>
    </location>
</feature>
<feature type="transmembrane region" description="Helical" evidence="7">
    <location>
        <begin position="255"/>
        <end position="276"/>
    </location>
</feature>
<feature type="transmembrane region" description="Helical" evidence="7">
    <location>
        <begin position="131"/>
        <end position="154"/>
    </location>
</feature>
<evidence type="ECO:0000256" key="2">
    <source>
        <dbReference type="ARBA" id="ARBA00022448"/>
    </source>
</evidence>
<comment type="similarity">
    <text evidence="7">Belongs to the binding-protein-dependent transport system permease family.</text>
</comment>
<keyword evidence="5 7" id="KW-1133">Transmembrane helix</keyword>
<protein>
    <submittedName>
        <fullName evidence="10">Nitrate ABC transporter permease</fullName>
    </submittedName>
</protein>
<feature type="transmembrane region" description="Helical" evidence="7">
    <location>
        <begin position="203"/>
        <end position="228"/>
    </location>
</feature>
<evidence type="ECO:0000256" key="6">
    <source>
        <dbReference type="ARBA" id="ARBA00023136"/>
    </source>
</evidence>
<dbReference type="EMBL" id="BMPI01000029">
    <property type="protein sequence ID" value="GGM46452.1"/>
    <property type="molecule type" value="Genomic_DNA"/>
</dbReference>
<evidence type="ECO:0000259" key="9">
    <source>
        <dbReference type="PROSITE" id="PS50928"/>
    </source>
</evidence>
<comment type="subcellular location">
    <subcellularLocation>
        <location evidence="1 7">Cell membrane</location>
        <topology evidence="1 7">Multi-pass membrane protein</topology>
    </subcellularLocation>
</comment>